<comment type="caution">
    <text evidence="1">The sequence shown here is derived from an EMBL/GenBank/DDBJ whole genome shotgun (WGS) entry which is preliminary data.</text>
</comment>
<evidence type="ECO:0000313" key="2">
    <source>
        <dbReference type="Proteomes" id="UP000467522"/>
    </source>
</evidence>
<gene>
    <name evidence="1" type="ORF">GAK33_06628</name>
</gene>
<dbReference type="Proteomes" id="UP000467522">
    <property type="component" value="Unassembled WGS sequence"/>
</dbReference>
<name>A0A833PL24_BURL3</name>
<accession>A0A833PL24</accession>
<sequence length="49" mass="5118">MGLPIRFSATLSQFDRPVMALAPGDANDEIDSRLLVLDACEIAEGGIGA</sequence>
<dbReference type="EMBL" id="WNDV01000033">
    <property type="protein sequence ID" value="KAF1032886.1"/>
    <property type="molecule type" value="Genomic_DNA"/>
</dbReference>
<evidence type="ECO:0000313" key="1">
    <source>
        <dbReference type="EMBL" id="KAF1032886.1"/>
    </source>
</evidence>
<proteinExistence type="predicted"/>
<dbReference type="AlphaFoldDB" id="A0A833PL24"/>
<protein>
    <submittedName>
        <fullName evidence="1">Uncharacterized protein</fullName>
    </submittedName>
</protein>
<reference evidence="2" key="1">
    <citation type="journal article" date="2020" name="MBio">
        <title>Horizontal gene transfer to a defensive symbiont with a reduced genome amongst a multipartite beetle microbiome.</title>
        <authorList>
            <person name="Waterworth S.C."/>
            <person name="Florez L.V."/>
            <person name="Rees E.R."/>
            <person name="Hertweck C."/>
            <person name="Kaltenpoth M."/>
            <person name="Kwan J.C."/>
        </authorList>
    </citation>
    <scope>NUCLEOTIDE SEQUENCE [LARGE SCALE GENOMIC DNA]</scope>
</reference>
<organism evidence="1 2">
    <name type="scientific">Burkholderia lata (strain ATCC 17760 / DSM 23089 / LMG 22485 / NCIMB 9086 / R18194 / 383)</name>
    <dbReference type="NCBI Taxonomy" id="482957"/>
    <lineage>
        <taxon>Bacteria</taxon>
        <taxon>Pseudomonadati</taxon>
        <taxon>Pseudomonadota</taxon>
        <taxon>Betaproteobacteria</taxon>
        <taxon>Burkholderiales</taxon>
        <taxon>Burkholderiaceae</taxon>
        <taxon>Burkholderia</taxon>
        <taxon>Burkholderia cepacia complex</taxon>
    </lineage>
</organism>